<dbReference type="Proteomes" id="UP000236735">
    <property type="component" value="Unassembled WGS sequence"/>
</dbReference>
<dbReference type="AlphaFoldDB" id="A0A1H5W500"/>
<dbReference type="EMBL" id="FNUV01000005">
    <property type="protein sequence ID" value="SEF94231.1"/>
    <property type="molecule type" value="Genomic_DNA"/>
</dbReference>
<evidence type="ECO:0000313" key="1">
    <source>
        <dbReference type="EMBL" id="SEF94231.1"/>
    </source>
</evidence>
<dbReference type="RefSeq" id="WP_181020819.1">
    <property type="nucleotide sequence ID" value="NZ_FNUV01000005.1"/>
</dbReference>
<proteinExistence type="predicted"/>
<evidence type="ECO:0000313" key="2">
    <source>
        <dbReference type="Proteomes" id="UP000236735"/>
    </source>
</evidence>
<sequence length="48" mass="5530">MGVVIIIVGIMLIIAHKNKGKKKKNRTTWHGKSDWERECDDGGKFFGW</sequence>
<accession>A0A1H5W500</accession>
<gene>
    <name evidence="1" type="ORF">SAMN05216354_2220</name>
</gene>
<protein>
    <submittedName>
        <fullName evidence="1">Uncharacterized protein</fullName>
    </submittedName>
</protein>
<reference evidence="1 2" key="1">
    <citation type="submission" date="2016-10" db="EMBL/GenBank/DDBJ databases">
        <authorList>
            <person name="de Groot N.N."/>
        </authorList>
    </citation>
    <scope>NUCLEOTIDE SEQUENCE [LARGE SCALE GENOMIC DNA]</scope>
    <source>
        <strain evidence="1 2">AR32</strain>
    </source>
</reference>
<organism evidence="1 2">
    <name type="scientific">Xylanibacter ruminicola</name>
    <name type="common">Prevotella ruminicola</name>
    <dbReference type="NCBI Taxonomy" id="839"/>
    <lineage>
        <taxon>Bacteria</taxon>
        <taxon>Pseudomonadati</taxon>
        <taxon>Bacteroidota</taxon>
        <taxon>Bacteroidia</taxon>
        <taxon>Bacteroidales</taxon>
        <taxon>Prevotellaceae</taxon>
        <taxon>Xylanibacter</taxon>
    </lineage>
</organism>
<name>A0A1H5W500_XYLRU</name>